<organism evidence="1 2">
    <name type="scientific">Paenibacillus medicaginis</name>
    <dbReference type="NCBI Taxonomy" id="1470560"/>
    <lineage>
        <taxon>Bacteria</taxon>
        <taxon>Bacillati</taxon>
        <taxon>Bacillota</taxon>
        <taxon>Bacilli</taxon>
        <taxon>Bacillales</taxon>
        <taxon>Paenibacillaceae</taxon>
        <taxon>Paenibacillus</taxon>
    </lineage>
</organism>
<dbReference type="GO" id="GO:0003677">
    <property type="term" value="F:DNA binding"/>
    <property type="evidence" value="ECO:0007669"/>
    <property type="project" value="UniProtKB-KW"/>
</dbReference>
<protein>
    <submittedName>
        <fullName evidence="1">DNA-binding protein</fullName>
    </submittedName>
</protein>
<accession>A0ABV5C6S4</accession>
<sequence length="293" mass="34498">MEEVLDKKEALFMLSESHYLDKAFELFKISYREEEWDKADGIADYIYETSNKLYQQHIFRTAAHQAVDTPPRRPLVFYYAYSYLAKALVYQKKGLYERAKEYIAKYSDMSWFRGLDEEGLEEVEKFHFWAKANIFAVDLISGNHRILSDYVQFLIDNPEEILPGMVTIMEAANQNDWNVDYILHQFSQDIESFATLEENNNQLYYFTLMFHLAIYYLKHNKYTVALNYILDSLQTSSSIKRDSEFKALAALFETFRGYASDEQQKEYQTILKGVLTGENGKGFNLSRYGVRFS</sequence>
<dbReference type="Proteomes" id="UP001580430">
    <property type="component" value="Unassembled WGS sequence"/>
</dbReference>
<dbReference type="RefSeq" id="WP_375522273.1">
    <property type="nucleotide sequence ID" value="NZ_JBHIRY010000031.1"/>
</dbReference>
<keyword evidence="2" id="KW-1185">Reference proteome</keyword>
<gene>
    <name evidence="1" type="ORF">ACE5LO_22855</name>
</gene>
<dbReference type="EMBL" id="JBHIRY010000031">
    <property type="protein sequence ID" value="MFB5763221.1"/>
    <property type="molecule type" value="Genomic_DNA"/>
</dbReference>
<evidence type="ECO:0000313" key="1">
    <source>
        <dbReference type="EMBL" id="MFB5763221.1"/>
    </source>
</evidence>
<name>A0ABV5C6S4_9BACL</name>
<evidence type="ECO:0000313" key="2">
    <source>
        <dbReference type="Proteomes" id="UP001580430"/>
    </source>
</evidence>
<proteinExistence type="predicted"/>
<comment type="caution">
    <text evidence="1">The sequence shown here is derived from an EMBL/GenBank/DDBJ whole genome shotgun (WGS) entry which is preliminary data.</text>
</comment>
<keyword evidence="1" id="KW-0238">DNA-binding</keyword>
<reference evidence="1 2" key="1">
    <citation type="submission" date="2024-09" db="EMBL/GenBank/DDBJ databases">
        <title>Paenibacillus zeirhizospherea sp. nov., isolated from surface of the maize (Zea mays) roots in a horticulture field, Hungary.</title>
        <authorList>
            <person name="Marton D."/>
            <person name="Farkas M."/>
            <person name="Bedics A."/>
            <person name="Toth E."/>
            <person name="Tancsics A."/>
            <person name="Boka K."/>
            <person name="Marati G."/>
            <person name="Kriszt B."/>
            <person name="Cserhati M."/>
        </authorList>
    </citation>
    <scope>NUCLEOTIDE SEQUENCE [LARGE SCALE GENOMIC DNA]</scope>
    <source>
        <strain evidence="1 2">JCM 18446</strain>
    </source>
</reference>